<dbReference type="PANTHER" id="PTHR12411">
    <property type="entry name" value="CYSTEINE PROTEASE FAMILY C1-RELATED"/>
    <property type="match status" value="1"/>
</dbReference>
<keyword evidence="2" id="KW-1015">Disulfide bond</keyword>
<dbReference type="GO" id="GO:0006508">
    <property type="term" value="P:proteolysis"/>
    <property type="evidence" value="ECO:0007669"/>
    <property type="project" value="InterPro"/>
</dbReference>
<dbReference type="InterPro" id="IPR025660">
    <property type="entry name" value="Pept_his_AS"/>
</dbReference>
<proteinExistence type="inferred from homology"/>
<dbReference type="InterPro" id="IPR000668">
    <property type="entry name" value="Peptidase_C1A_C"/>
</dbReference>
<evidence type="ECO:0000259" key="3">
    <source>
        <dbReference type="PROSITE" id="PS50958"/>
    </source>
</evidence>
<evidence type="ECO:0000256" key="2">
    <source>
        <dbReference type="ARBA" id="ARBA00023157"/>
    </source>
</evidence>
<dbReference type="Gene3D" id="3.90.70.10">
    <property type="entry name" value="Cysteine proteinases"/>
    <property type="match status" value="1"/>
</dbReference>
<comment type="similarity">
    <text evidence="1">Belongs to the peptidase C1 family.</text>
</comment>
<evidence type="ECO:0000313" key="4">
    <source>
        <dbReference type="Proteomes" id="UP000504615"/>
    </source>
</evidence>
<dbReference type="InterPro" id="IPR001212">
    <property type="entry name" value="Somatomedin_B_dom"/>
</dbReference>
<dbReference type="PROSITE" id="PS00640">
    <property type="entry name" value="THIOL_PROTEASE_ASN"/>
    <property type="match status" value="1"/>
</dbReference>
<name>A0A6I9WA05_9HYME</name>
<dbReference type="GO" id="GO:0008234">
    <property type="term" value="F:cysteine-type peptidase activity"/>
    <property type="evidence" value="ECO:0007669"/>
    <property type="project" value="InterPro"/>
</dbReference>
<dbReference type="SMART" id="SM00645">
    <property type="entry name" value="Pept_C1"/>
    <property type="match status" value="1"/>
</dbReference>
<dbReference type="Proteomes" id="UP000504615">
    <property type="component" value="Unplaced"/>
</dbReference>
<evidence type="ECO:0000313" key="5">
    <source>
        <dbReference type="RefSeq" id="XP_011637443.1"/>
    </source>
</evidence>
<dbReference type="InterPro" id="IPR013128">
    <property type="entry name" value="Peptidase_C1A"/>
</dbReference>
<feature type="domain" description="SMB" evidence="3">
    <location>
        <begin position="131"/>
        <end position="178"/>
    </location>
</feature>
<organism evidence="4 5">
    <name type="scientific">Pogonomyrmex barbatus</name>
    <name type="common">red harvester ant</name>
    <dbReference type="NCBI Taxonomy" id="144034"/>
    <lineage>
        <taxon>Eukaryota</taxon>
        <taxon>Metazoa</taxon>
        <taxon>Ecdysozoa</taxon>
        <taxon>Arthropoda</taxon>
        <taxon>Hexapoda</taxon>
        <taxon>Insecta</taxon>
        <taxon>Pterygota</taxon>
        <taxon>Neoptera</taxon>
        <taxon>Endopterygota</taxon>
        <taxon>Hymenoptera</taxon>
        <taxon>Apocrita</taxon>
        <taxon>Aculeata</taxon>
        <taxon>Formicoidea</taxon>
        <taxon>Formicidae</taxon>
        <taxon>Myrmicinae</taxon>
        <taxon>Pogonomyrmex</taxon>
    </lineage>
</organism>
<dbReference type="Pfam" id="PF00112">
    <property type="entry name" value="Peptidase_C1"/>
    <property type="match status" value="1"/>
</dbReference>
<dbReference type="PROSITE" id="PS00639">
    <property type="entry name" value="THIOL_PROTEASE_HIS"/>
    <property type="match status" value="1"/>
</dbReference>
<protein>
    <submittedName>
        <fullName evidence="5">Uncharacterized peptidase C1-like protein F26E4.3 isoform X1</fullName>
    </submittedName>
</protein>
<dbReference type="OrthoDB" id="3789175at2759"/>
<dbReference type="GeneID" id="105427433"/>
<reference evidence="5" key="1">
    <citation type="submission" date="2025-08" db="UniProtKB">
        <authorList>
            <consortium name="RefSeq"/>
        </authorList>
    </citation>
    <scope>IDENTIFICATION</scope>
</reference>
<dbReference type="InterPro" id="IPR025661">
    <property type="entry name" value="Pept_asp_AS"/>
</dbReference>
<keyword evidence="4" id="KW-1185">Reference proteome</keyword>
<dbReference type="RefSeq" id="XP_011637443.1">
    <property type="nucleotide sequence ID" value="XM_011639141.2"/>
</dbReference>
<dbReference type="PROSITE" id="PS50958">
    <property type="entry name" value="SMB_2"/>
    <property type="match status" value="1"/>
</dbReference>
<evidence type="ECO:0000256" key="1">
    <source>
        <dbReference type="ARBA" id="ARBA00008455"/>
    </source>
</evidence>
<dbReference type="CDD" id="cd02620">
    <property type="entry name" value="Peptidase_C1A_CathepsinB"/>
    <property type="match status" value="1"/>
</dbReference>
<gene>
    <name evidence="5" type="primary">LOC105427433</name>
</gene>
<dbReference type="SUPFAM" id="SSF54001">
    <property type="entry name" value="Cysteine proteinases"/>
    <property type="match status" value="1"/>
</dbReference>
<sequence>MTNPIGSALASRSDKQNGADIDFSTRVLRASCPPSSVRLALQIRQQLGQIFFQLVPGAVSRAIFVNIERACSLIERKRLTSHLGSSTLAGMWIVHCQNLVFIAFVFLPSVVHGIPDYSGLPPGPYCESRYRKGSCCAGRQDECSAPILKTLCYCDDFCVRTREEDCCPDFWSHCRNETIQELRRCFFQGREYDYGQTLKVNCNTCKCSSVGNSAEVLCEENRCLIEPELTEEINLQEFTLGWQAGNYSEFWGRTLRDGVELRLGTLNPSQSVYKMNPVRRIYDPDALPRMFDSRTRWPRDISGIHDQGWCGASWAVSTADVASDRFSIMSKGAENVELSAQHLLSCNNRGQQGCRGGYLDRAWLFMRRFGLVDEECYPWTGKNNQCRLRKRSNLNAAGCRNPPNPLRTELYKVGPAYRLGNETDIMQEILTSGPVQATMKVYQDFFVYKSGIYRHTRSAELHDSGYHSVRIIGWGEEPRSYRGPLKYWLVANSWGENWGENGLFKIQRGINECEIESYVLAVWAKTV</sequence>
<dbReference type="KEGG" id="pbar:105427433"/>
<dbReference type="InterPro" id="IPR038765">
    <property type="entry name" value="Papain-like_cys_pep_sf"/>
</dbReference>
<accession>A0A6I9WA05</accession>
<dbReference type="AlphaFoldDB" id="A0A6I9WA05"/>